<protein>
    <submittedName>
        <fullName evidence="1">Uncharacterized protein</fullName>
    </submittedName>
</protein>
<dbReference type="Proteomes" id="UP001054945">
    <property type="component" value="Unassembled WGS sequence"/>
</dbReference>
<dbReference type="AlphaFoldDB" id="A0AAV4S8Z2"/>
<evidence type="ECO:0000313" key="1">
    <source>
        <dbReference type="EMBL" id="GIY30630.1"/>
    </source>
</evidence>
<name>A0AAV4S8Z2_CAEEX</name>
<dbReference type="EMBL" id="BPLR01009254">
    <property type="protein sequence ID" value="GIY30630.1"/>
    <property type="molecule type" value="Genomic_DNA"/>
</dbReference>
<accession>A0AAV4S8Z2</accession>
<organism evidence="1 2">
    <name type="scientific">Caerostris extrusa</name>
    <name type="common">Bark spider</name>
    <name type="synonym">Caerostris bankana</name>
    <dbReference type="NCBI Taxonomy" id="172846"/>
    <lineage>
        <taxon>Eukaryota</taxon>
        <taxon>Metazoa</taxon>
        <taxon>Ecdysozoa</taxon>
        <taxon>Arthropoda</taxon>
        <taxon>Chelicerata</taxon>
        <taxon>Arachnida</taxon>
        <taxon>Araneae</taxon>
        <taxon>Araneomorphae</taxon>
        <taxon>Entelegynae</taxon>
        <taxon>Araneoidea</taxon>
        <taxon>Araneidae</taxon>
        <taxon>Caerostris</taxon>
    </lineage>
</organism>
<proteinExistence type="predicted"/>
<keyword evidence="2" id="KW-1185">Reference proteome</keyword>
<reference evidence="1 2" key="1">
    <citation type="submission" date="2021-06" db="EMBL/GenBank/DDBJ databases">
        <title>Caerostris extrusa draft genome.</title>
        <authorList>
            <person name="Kono N."/>
            <person name="Arakawa K."/>
        </authorList>
    </citation>
    <scope>NUCLEOTIDE SEQUENCE [LARGE SCALE GENOMIC DNA]</scope>
</reference>
<comment type="caution">
    <text evidence="1">The sequence shown here is derived from an EMBL/GenBank/DDBJ whole genome shotgun (WGS) entry which is preliminary data.</text>
</comment>
<sequence>MVKRHNSHHELKLHSLDHLSWFKWWWEVTTCGYRKVPLQAHCLEKNIFSDDPCCRLSCHDQWTRQW</sequence>
<gene>
    <name evidence="1" type="ORF">CEXT_263791</name>
</gene>
<evidence type="ECO:0000313" key="2">
    <source>
        <dbReference type="Proteomes" id="UP001054945"/>
    </source>
</evidence>